<feature type="region of interest" description="Disordered" evidence="1">
    <location>
        <begin position="184"/>
        <end position="245"/>
    </location>
</feature>
<sequence>MSTPQAKRRRLNDATNTLKKPFKSPFRTPLRPSIGSDPPSSDPPDVNTPAQSTSYTAPLTTPGTARSVPAQPKAIPATPAPAPPRFVKPLASRPSFSSRSPPKKISSKPSLTRELVQLRNEIQILTQAQALATSTKDEDLQILIDRWRTASRAAAEELFGSTRDRVNRMGGVGAWKEREKEAKERAMKWDLEEREAERERMEEARENGEMGDEAYDKYTEMAEEQAQKEEEVNVPKAADDDAATNGQRIDFGQSFTMDMMLKTLNIDLKLIGYNKEAQRWDG</sequence>
<evidence type="ECO:0000313" key="2">
    <source>
        <dbReference type="EMBL" id="KAL1599332.1"/>
    </source>
</evidence>
<accession>A0ABR3R4P7</accession>
<gene>
    <name evidence="2" type="ORF">SLS59_006349</name>
</gene>
<evidence type="ECO:0000313" key="3">
    <source>
        <dbReference type="Proteomes" id="UP001521222"/>
    </source>
</evidence>
<feature type="compositionally biased region" description="Basic residues" evidence="1">
    <location>
        <begin position="1"/>
        <end position="10"/>
    </location>
</feature>
<dbReference type="PANTHER" id="PTHR28527">
    <property type="entry name" value="MATING-TYPE SWITCHING PROTEIN SWI2-RELATED"/>
    <property type="match status" value="1"/>
</dbReference>
<feature type="compositionally biased region" description="Basic and acidic residues" evidence="1">
    <location>
        <begin position="184"/>
        <end position="239"/>
    </location>
</feature>
<dbReference type="EMBL" id="JAKIXB020000020">
    <property type="protein sequence ID" value="KAL1599332.1"/>
    <property type="molecule type" value="Genomic_DNA"/>
</dbReference>
<proteinExistence type="predicted"/>
<evidence type="ECO:0000256" key="1">
    <source>
        <dbReference type="SAM" id="MobiDB-lite"/>
    </source>
</evidence>
<dbReference type="Proteomes" id="UP001521222">
    <property type="component" value="Unassembled WGS sequence"/>
</dbReference>
<protein>
    <recommendedName>
        <fullName evidence="4">DNA repair protein Dds20/Mei5</fullName>
    </recommendedName>
</protein>
<feature type="compositionally biased region" description="Low complexity" evidence="1">
    <location>
        <begin position="36"/>
        <end position="45"/>
    </location>
</feature>
<reference evidence="2 3" key="1">
    <citation type="submission" date="2024-02" db="EMBL/GenBank/DDBJ databases">
        <title>De novo assembly and annotation of 12 fungi associated with fruit tree decline syndrome in Ontario, Canada.</title>
        <authorList>
            <person name="Sulman M."/>
            <person name="Ellouze W."/>
            <person name="Ilyukhin E."/>
        </authorList>
    </citation>
    <scope>NUCLEOTIDE SEQUENCE [LARGE SCALE GENOMIC DNA]</scope>
    <source>
        <strain evidence="2 3">M97-236</strain>
    </source>
</reference>
<dbReference type="PANTHER" id="PTHR28527:SF1">
    <property type="entry name" value="SWI5-DEPENDENT RECOMBINATION DNA REPAIR PROTEIN 1"/>
    <property type="match status" value="1"/>
</dbReference>
<keyword evidence="3" id="KW-1185">Reference proteome</keyword>
<evidence type="ECO:0008006" key="4">
    <source>
        <dbReference type="Google" id="ProtNLM"/>
    </source>
</evidence>
<feature type="compositionally biased region" description="Polar residues" evidence="1">
    <location>
        <begin position="48"/>
        <end position="64"/>
    </location>
</feature>
<comment type="caution">
    <text evidence="2">The sequence shown here is derived from an EMBL/GenBank/DDBJ whole genome shotgun (WGS) entry which is preliminary data.</text>
</comment>
<dbReference type="Gene3D" id="6.10.140.1020">
    <property type="match status" value="1"/>
</dbReference>
<name>A0ABR3R4P7_9PLEO</name>
<organism evidence="2 3">
    <name type="scientific">Nothophoma quercina</name>
    <dbReference type="NCBI Taxonomy" id="749835"/>
    <lineage>
        <taxon>Eukaryota</taxon>
        <taxon>Fungi</taxon>
        <taxon>Dikarya</taxon>
        <taxon>Ascomycota</taxon>
        <taxon>Pezizomycotina</taxon>
        <taxon>Dothideomycetes</taxon>
        <taxon>Pleosporomycetidae</taxon>
        <taxon>Pleosporales</taxon>
        <taxon>Pleosporineae</taxon>
        <taxon>Didymellaceae</taxon>
        <taxon>Nothophoma</taxon>
    </lineage>
</organism>
<feature type="region of interest" description="Disordered" evidence="1">
    <location>
        <begin position="1"/>
        <end position="112"/>
    </location>
</feature>